<keyword evidence="3" id="KW-1185">Reference proteome</keyword>
<feature type="non-terminal residue" evidence="2">
    <location>
        <position position="146"/>
    </location>
</feature>
<feature type="compositionally biased region" description="Low complexity" evidence="1">
    <location>
        <begin position="15"/>
        <end position="25"/>
    </location>
</feature>
<evidence type="ECO:0000313" key="2">
    <source>
        <dbReference type="EMBL" id="EFI99130.1"/>
    </source>
</evidence>
<proteinExistence type="predicted"/>
<evidence type="ECO:0000313" key="3">
    <source>
        <dbReference type="Proteomes" id="UP000007431"/>
    </source>
</evidence>
<feature type="region of interest" description="Disordered" evidence="1">
    <location>
        <begin position="1"/>
        <end position="27"/>
    </location>
</feature>
<accession>D8PXS8</accession>
<name>D8PXS8_SCHCM</name>
<sequence length="146" mass="14896">MSTILDQLDALAARPTPTSSQSTSSDVEIVDCALPVGRSAAPLANRTASIINKSPGGTKRKRATIPADDKANKAKPCSSPSSSVMSSATPTPAPAAATPASAALATAPTVPPQPAATPPLQPERLYDYRDFDPPPRLGACTTAIYV</sequence>
<feature type="region of interest" description="Disordered" evidence="1">
    <location>
        <begin position="44"/>
        <end position="132"/>
    </location>
</feature>
<dbReference type="InParanoid" id="D8PXS8"/>
<dbReference type="OrthoDB" id="10505383at2759"/>
<dbReference type="EMBL" id="GL377304">
    <property type="protein sequence ID" value="EFI99130.1"/>
    <property type="molecule type" value="Genomic_DNA"/>
</dbReference>
<dbReference type="Proteomes" id="UP000007431">
    <property type="component" value="Unassembled WGS sequence"/>
</dbReference>
<dbReference type="VEuPathDB" id="FungiDB:SCHCODRAFT_02664781"/>
<reference evidence="2 3" key="1">
    <citation type="journal article" date="2010" name="Nat. Biotechnol.">
        <title>Genome sequence of the model mushroom Schizophyllum commune.</title>
        <authorList>
            <person name="Ohm R.A."/>
            <person name="de Jong J.F."/>
            <person name="Lugones L.G."/>
            <person name="Aerts A."/>
            <person name="Kothe E."/>
            <person name="Stajich J.E."/>
            <person name="de Vries R.P."/>
            <person name="Record E."/>
            <person name="Levasseur A."/>
            <person name="Baker S.E."/>
            <person name="Bartholomew K.A."/>
            <person name="Coutinho P.M."/>
            <person name="Erdmann S."/>
            <person name="Fowler T.J."/>
            <person name="Gathman A.C."/>
            <person name="Lombard V."/>
            <person name="Henrissat B."/>
            <person name="Knabe N."/>
            <person name="Kuees U."/>
            <person name="Lilly W.W."/>
            <person name="Lindquist E."/>
            <person name="Lucas S."/>
            <person name="Magnuson J.K."/>
            <person name="Piumi F."/>
            <person name="Raudaskoski M."/>
            <person name="Salamov A."/>
            <person name="Schmutz J."/>
            <person name="Schwarze F.W.M.R."/>
            <person name="vanKuyk P.A."/>
            <person name="Horton J.S."/>
            <person name="Grigoriev I.V."/>
            <person name="Woesten H.A.B."/>
        </authorList>
    </citation>
    <scope>NUCLEOTIDE SEQUENCE [LARGE SCALE GENOMIC DNA]</scope>
    <source>
        <strain evidence="3">H4-8 / FGSC 9210</strain>
    </source>
</reference>
<feature type="compositionally biased region" description="Pro residues" evidence="1">
    <location>
        <begin position="109"/>
        <end position="121"/>
    </location>
</feature>
<dbReference type="HOGENOM" id="CLU_1778545_0_0_1"/>
<organism evidence="3">
    <name type="scientific">Schizophyllum commune (strain H4-8 / FGSC 9210)</name>
    <name type="common">Split gill fungus</name>
    <dbReference type="NCBI Taxonomy" id="578458"/>
    <lineage>
        <taxon>Eukaryota</taxon>
        <taxon>Fungi</taxon>
        <taxon>Dikarya</taxon>
        <taxon>Basidiomycota</taxon>
        <taxon>Agaricomycotina</taxon>
        <taxon>Agaricomycetes</taxon>
        <taxon>Agaricomycetidae</taxon>
        <taxon>Agaricales</taxon>
        <taxon>Schizophyllaceae</taxon>
        <taxon>Schizophyllum</taxon>
    </lineage>
</organism>
<protein>
    <submittedName>
        <fullName evidence="2">Uncharacterized protein</fullName>
    </submittedName>
</protein>
<dbReference type="RefSeq" id="XP_003034033.1">
    <property type="nucleotide sequence ID" value="XM_003033987.1"/>
</dbReference>
<dbReference type="KEGG" id="scm:SCHCO_02664781"/>
<gene>
    <name evidence="2" type="ORF">SCHCODRAFT_107285</name>
</gene>
<evidence type="ECO:0000256" key="1">
    <source>
        <dbReference type="SAM" id="MobiDB-lite"/>
    </source>
</evidence>
<feature type="compositionally biased region" description="Low complexity" evidence="1">
    <location>
        <begin position="78"/>
        <end position="108"/>
    </location>
</feature>
<dbReference type="GeneID" id="9586595"/>
<dbReference type="AlphaFoldDB" id="D8PXS8"/>